<dbReference type="GO" id="GO:0006355">
    <property type="term" value="P:regulation of DNA-templated transcription"/>
    <property type="evidence" value="ECO:0007669"/>
    <property type="project" value="TreeGrafter"/>
</dbReference>
<dbReference type="Pfam" id="PF10469">
    <property type="entry name" value="AKAP7_NLS"/>
    <property type="match status" value="1"/>
</dbReference>
<reference evidence="3 4" key="1">
    <citation type="submission" date="2019-04" db="EMBL/GenBank/DDBJ databases">
        <title>Friends and foes A comparative genomics study of 23 Aspergillus species from section Flavi.</title>
        <authorList>
            <consortium name="DOE Joint Genome Institute"/>
            <person name="Kjaerbolling I."/>
            <person name="Vesth T."/>
            <person name="Frisvad J.C."/>
            <person name="Nybo J.L."/>
            <person name="Theobald S."/>
            <person name="Kildgaard S."/>
            <person name="Isbrandt T."/>
            <person name="Kuo A."/>
            <person name="Sato A."/>
            <person name="Lyhne E.K."/>
            <person name="Kogle M.E."/>
            <person name="Wiebenga A."/>
            <person name="Kun R.S."/>
            <person name="Lubbers R.J."/>
            <person name="Makela M.R."/>
            <person name="Barry K."/>
            <person name="Chovatia M."/>
            <person name="Clum A."/>
            <person name="Daum C."/>
            <person name="Haridas S."/>
            <person name="He G."/>
            <person name="LaButti K."/>
            <person name="Lipzen A."/>
            <person name="Mondo S."/>
            <person name="Riley R."/>
            <person name="Salamov A."/>
            <person name="Simmons B.A."/>
            <person name="Magnuson J.K."/>
            <person name="Henrissat B."/>
            <person name="Mortensen U.H."/>
            <person name="Larsen T.O."/>
            <person name="Devries R.P."/>
            <person name="Grigoriev I.V."/>
            <person name="Machida M."/>
            <person name="Baker S.E."/>
            <person name="Andersen M.R."/>
        </authorList>
    </citation>
    <scope>NUCLEOTIDE SEQUENCE [LARGE SCALE GENOMIC DNA]</scope>
    <source>
        <strain evidence="3 4">IBT 18842</strain>
    </source>
</reference>
<sequence>MQPSRFLRQTIHHITMTSKPPQKPAKEKRPPLTHFLCLPLVNATSLPQLETSLSTFKTSIPAQDDHGPLVPAGALRPVGTLHLTLGVMSLPTRERLEDAISFFHSLDLLAMVREAGRRARFSTTDDKNSEDKSEEEKDKEKNKEGGTPPFTISLESLHALPRARAATVLHAAPVDPTARLYPFCEMLREKFLHAGFLQGEVRHKAAGEEGPVPRPKARPLLLHATVANTIYVRGRKDGGSRKGRNDRIAFDARDLVAWYRGFYADRERTVPKSLQSASLGDGGSRGYPFVWAREFPVESVCICEMGAKKLDSVGDASGLNARLGEKYAAVAERRLDFGY</sequence>
<dbReference type="GO" id="GO:0016874">
    <property type="term" value="F:ligase activity"/>
    <property type="evidence" value="ECO:0007669"/>
    <property type="project" value="UniProtKB-KW"/>
</dbReference>
<dbReference type="Proteomes" id="UP000325780">
    <property type="component" value="Unassembled WGS sequence"/>
</dbReference>
<feature type="region of interest" description="Disordered" evidence="1">
    <location>
        <begin position="118"/>
        <end position="151"/>
    </location>
</feature>
<dbReference type="InterPro" id="IPR019510">
    <property type="entry name" value="AKAP7-like_phosphoesterase"/>
</dbReference>
<dbReference type="Gene3D" id="3.90.1140.10">
    <property type="entry name" value="Cyclic phosphodiesterase"/>
    <property type="match status" value="1"/>
</dbReference>
<proteinExistence type="predicted"/>
<keyword evidence="3" id="KW-0436">Ligase</keyword>
<evidence type="ECO:0000256" key="1">
    <source>
        <dbReference type="SAM" id="MobiDB-lite"/>
    </source>
</evidence>
<dbReference type="PANTHER" id="PTHR13360:SF1">
    <property type="entry name" value="ACTIVATING SIGNAL COINTEGRATOR 1 COMPLEX SUBUNIT 1"/>
    <property type="match status" value="1"/>
</dbReference>
<feature type="compositionally biased region" description="Basic and acidic residues" evidence="1">
    <location>
        <begin position="123"/>
        <end position="144"/>
    </location>
</feature>
<gene>
    <name evidence="3" type="ORF">BDV25DRAFT_160391</name>
</gene>
<name>A0A5N6TM51_ASPAV</name>
<dbReference type="EMBL" id="ML742208">
    <property type="protein sequence ID" value="KAE8147427.1"/>
    <property type="molecule type" value="Genomic_DNA"/>
</dbReference>
<feature type="domain" description="A-kinase anchor protein 7-like phosphoesterase" evidence="2">
    <location>
        <begin position="33"/>
        <end position="262"/>
    </location>
</feature>
<dbReference type="GO" id="GO:0006307">
    <property type="term" value="P:DNA alkylation repair"/>
    <property type="evidence" value="ECO:0007669"/>
    <property type="project" value="InterPro"/>
</dbReference>
<evidence type="ECO:0000259" key="2">
    <source>
        <dbReference type="Pfam" id="PF10469"/>
    </source>
</evidence>
<keyword evidence="4" id="KW-1185">Reference proteome</keyword>
<dbReference type="OrthoDB" id="277832at2759"/>
<dbReference type="InterPro" id="IPR009210">
    <property type="entry name" value="ASCC1"/>
</dbReference>
<accession>A0A5N6TM51</accession>
<protein>
    <submittedName>
        <fullName evidence="3">AKAP7 2'5' RNA ligase-like domain-containing protein</fullName>
    </submittedName>
</protein>
<organism evidence="3 4">
    <name type="scientific">Aspergillus avenaceus</name>
    <dbReference type="NCBI Taxonomy" id="36643"/>
    <lineage>
        <taxon>Eukaryota</taxon>
        <taxon>Fungi</taxon>
        <taxon>Dikarya</taxon>
        <taxon>Ascomycota</taxon>
        <taxon>Pezizomycotina</taxon>
        <taxon>Eurotiomycetes</taxon>
        <taxon>Eurotiomycetidae</taxon>
        <taxon>Eurotiales</taxon>
        <taxon>Aspergillaceae</taxon>
        <taxon>Aspergillus</taxon>
        <taxon>Aspergillus subgen. Circumdati</taxon>
    </lineage>
</organism>
<dbReference type="PANTHER" id="PTHR13360">
    <property type="entry name" value="ACTIVATING SIGNAL COINTEGRATOR 1 COMPLEX SUBUNIT 1"/>
    <property type="match status" value="1"/>
</dbReference>
<evidence type="ECO:0000313" key="3">
    <source>
        <dbReference type="EMBL" id="KAE8147427.1"/>
    </source>
</evidence>
<evidence type="ECO:0000313" key="4">
    <source>
        <dbReference type="Proteomes" id="UP000325780"/>
    </source>
</evidence>
<dbReference type="AlphaFoldDB" id="A0A5N6TM51"/>
<dbReference type="GO" id="GO:0005634">
    <property type="term" value="C:nucleus"/>
    <property type="evidence" value="ECO:0007669"/>
    <property type="project" value="TreeGrafter"/>
</dbReference>